<keyword evidence="1 2" id="KW-0443">Lipid metabolism</keyword>
<dbReference type="InterPro" id="IPR033562">
    <property type="entry name" value="PLPL"/>
</dbReference>
<dbReference type="Pfam" id="PF13640">
    <property type="entry name" value="2OG-FeII_Oxy_3"/>
    <property type="match status" value="1"/>
</dbReference>
<feature type="active site" description="Proton acceptor" evidence="2">
    <location>
        <position position="224"/>
    </location>
</feature>
<evidence type="ECO:0000313" key="6">
    <source>
        <dbReference type="Proteomes" id="UP001055712"/>
    </source>
</evidence>
<dbReference type="Proteomes" id="UP001055712">
    <property type="component" value="Unassembled WGS sequence"/>
</dbReference>
<dbReference type="InterPro" id="IPR016035">
    <property type="entry name" value="Acyl_Trfase/lysoPLipase"/>
</dbReference>
<dbReference type="SUPFAM" id="SSF52151">
    <property type="entry name" value="FabD/lysophospholipase-like"/>
    <property type="match status" value="1"/>
</dbReference>
<dbReference type="InterPro" id="IPR002641">
    <property type="entry name" value="PNPLA_dom"/>
</dbReference>
<evidence type="ECO:0000313" key="5">
    <source>
        <dbReference type="EMBL" id="KAI3429780.1"/>
    </source>
</evidence>
<comment type="function">
    <text evidence="3">Lipolytic acyl hydrolase (LAH).</text>
</comment>
<dbReference type="GO" id="GO:0005737">
    <property type="term" value="C:cytoplasm"/>
    <property type="evidence" value="ECO:0007669"/>
    <property type="project" value="TreeGrafter"/>
</dbReference>
<accession>A0A9D4TNI7</accession>
<comment type="similarity">
    <text evidence="3">Belongs to the patatin family.</text>
</comment>
<feature type="short sequence motif" description="DGA/G" evidence="2">
    <location>
        <begin position="224"/>
        <end position="226"/>
    </location>
</feature>
<dbReference type="GO" id="GO:0019433">
    <property type="term" value="P:triglyceride catabolic process"/>
    <property type="evidence" value="ECO:0007669"/>
    <property type="project" value="TreeGrafter"/>
</dbReference>
<evidence type="ECO:0000256" key="1">
    <source>
        <dbReference type="ARBA" id="ARBA00023098"/>
    </source>
</evidence>
<keyword evidence="2 3" id="KW-0442">Lipid degradation</keyword>
<organism evidence="5 6">
    <name type="scientific">Chlorella vulgaris</name>
    <name type="common">Green alga</name>
    <dbReference type="NCBI Taxonomy" id="3077"/>
    <lineage>
        <taxon>Eukaryota</taxon>
        <taxon>Viridiplantae</taxon>
        <taxon>Chlorophyta</taxon>
        <taxon>core chlorophytes</taxon>
        <taxon>Trebouxiophyceae</taxon>
        <taxon>Chlorellales</taxon>
        <taxon>Chlorellaceae</taxon>
        <taxon>Chlorella clade</taxon>
        <taxon>Chlorella</taxon>
    </lineage>
</organism>
<evidence type="ECO:0000256" key="3">
    <source>
        <dbReference type="RuleBase" id="RU361262"/>
    </source>
</evidence>
<reference evidence="5" key="1">
    <citation type="journal article" date="2019" name="Plant J.">
        <title>Chlorella vulgaris genome assembly and annotation reveals the molecular basis for metabolic acclimation to high light conditions.</title>
        <authorList>
            <person name="Cecchin M."/>
            <person name="Marcolungo L."/>
            <person name="Rossato M."/>
            <person name="Girolomoni L."/>
            <person name="Cosentino E."/>
            <person name="Cuine S."/>
            <person name="Li-Beisson Y."/>
            <person name="Delledonne M."/>
            <person name="Ballottari M."/>
        </authorList>
    </citation>
    <scope>NUCLEOTIDE SEQUENCE</scope>
    <source>
        <strain evidence="5">211/11P</strain>
    </source>
</reference>
<keyword evidence="6" id="KW-1185">Reference proteome</keyword>
<dbReference type="PROSITE" id="PS51635">
    <property type="entry name" value="PNPLA"/>
    <property type="match status" value="1"/>
</dbReference>
<name>A0A9D4TNI7_CHLVU</name>
<dbReference type="EMBL" id="SIDB01000008">
    <property type="protein sequence ID" value="KAI3429780.1"/>
    <property type="molecule type" value="Genomic_DNA"/>
</dbReference>
<dbReference type="GO" id="GO:0005811">
    <property type="term" value="C:lipid droplet"/>
    <property type="evidence" value="ECO:0007669"/>
    <property type="project" value="TreeGrafter"/>
</dbReference>
<keyword evidence="2 3" id="KW-0378">Hydrolase</keyword>
<protein>
    <recommendedName>
        <fullName evidence="3">Patatin</fullName>
        <ecNumber evidence="3">3.1.1.-</ecNumber>
    </recommendedName>
</protein>
<dbReference type="EC" id="3.1.1.-" evidence="3"/>
<evidence type="ECO:0000256" key="2">
    <source>
        <dbReference type="PROSITE-ProRule" id="PRU01161"/>
    </source>
</evidence>
<feature type="active site" description="Nucleophile" evidence="2">
    <location>
        <position position="105"/>
    </location>
</feature>
<comment type="caution">
    <text evidence="5">The sequence shown here is derived from an EMBL/GenBank/DDBJ whole genome shotgun (WGS) entry which is preliminary data.</text>
</comment>
<evidence type="ECO:0000259" key="4">
    <source>
        <dbReference type="PROSITE" id="PS51635"/>
    </source>
</evidence>
<feature type="domain" description="PNPLA" evidence="4">
    <location>
        <begin position="71"/>
        <end position="238"/>
    </location>
</feature>
<comment type="caution">
    <text evidence="2">Lacks conserved residue(s) required for the propagation of feature annotation.</text>
</comment>
<dbReference type="AlphaFoldDB" id="A0A9D4TNI7"/>
<dbReference type="Gene3D" id="2.60.120.620">
    <property type="entry name" value="q2cbj1_9rhob like domain"/>
    <property type="match status" value="1"/>
</dbReference>
<proteinExistence type="inferred from homology"/>
<comment type="domain">
    <text evidence="3">The nitrogen atoms of the two glycine residues in the GGXR motif define the oxyanion hole, and stabilize the oxyanion that forms during the nucleophilic attack by the catalytic serine during substrate cleavage.</text>
</comment>
<feature type="short sequence motif" description="GXSXG" evidence="2">
    <location>
        <begin position="103"/>
        <end position="107"/>
    </location>
</feature>
<dbReference type="GO" id="GO:0004806">
    <property type="term" value="F:triacylglycerol lipase activity"/>
    <property type="evidence" value="ECO:0007669"/>
    <property type="project" value="TreeGrafter"/>
</dbReference>
<reference evidence="5" key="2">
    <citation type="submission" date="2020-11" db="EMBL/GenBank/DDBJ databases">
        <authorList>
            <person name="Cecchin M."/>
            <person name="Marcolungo L."/>
            <person name="Rossato M."/>
            <person name="Girolomoni L."/>
            <person name="Cosentino E."/>
            <person name="Cuine S."/>
            <person name="Li-Beisson Y."/>
            <person name="Delledonne M."/>
            <person name="Ballottari M."/>
        </authorList>
    </citation>
    <scope>NUCLEOTIDE SEQUENCE</scope>
    <source>
        <strain evidence="5">211/11P</strain>
        <tissue evidence="5">Whole cell</tissue>
    </source>
</reference>
<dbReference type="GO" id="GO:0055088">
    <property type="term" value="P:lipid homeostasis"/>
    <property type="evidence" value="ECO:0007669"/>
    <property type="project" value="TreeGrafter"/>
</dbReference>
<gene>
    <name evidence="5" type="ORF">D9Q98_010093</name>
</gene>
<dbReference type="Pfam" id="PF01734">
    <property type="entry name" value="Patatin"/>
    <property type="match status" value="1"/>
</dbReference>
<dbReference type="PANTHER" id="PTHR12406:SF45">
    <property type="entry name" value="PATATIN"/>
    <property type="match status" value="1"/>
</dbReference>
<dbReference type="OrthoDB" id="504976at2759"/>
<dbReference type="GO" id="GO:0016020">
    <property type="term" value="C:membrane"/>
    <property type="evidence" value="ECO:0007669"/>
    <property type="project" value="TreeGrafter"/>
</dbReference>
<dbReference type="PANTHER" id="PTHR12406">
    <property type="entry name" value="CALCIUM-INDEPENDENT PHOSPHOLIPASE A2 IPLA2 -RELATED"/>
    <property type="match status" value="1"/>
</dbReference>
<dbReference type="InterPro" id="IPR044862">
    <property type="entry name" value="Pro_4_hyd_alph_FE2OG_OXY"/>
</dbReference>
<sequence>MLATQLNRRHLGPLLWAHTVVSSSSPRLLVDSITFASPEYEGLGAISAAHDSTESLPPPQPTSAIYRPPILDMRGGGMLWFWSAGVLSYLQQQQDLAAVRLHGSSSGAIAAALAACDVPLELAAQRVAHVLAEHGVHDRLFGLLGVWGTIARRCLNELLPEDAHTRCTGRVRVRLTAWPSLQPIFLERFHSKADVIDACLASGHLPFLLDGRLAARLRGGKAMDGAFCRLRFGAVRLRNAEGLEQLVLSGQEYAKRLHARGVWAAWLDTQHIIVVDDFLPASLAERLRAVYDERMVLDQLRPQQQRAEWGALEGPPDFRLFRTPASTFFPSVLYRELEQTLAAYGMELGCCGVSPILVSYYIEGCNHGWFCPAPKGPLAFVLSLTRWQERGFKGGELVMLQPNVWETDETTVMEPRFNRIILFDGRISYAVRQVEGTQDPLDARISLIGWLRQPELCLKGSLTKAEAAPVVAACQAAIHSALGDPAPAAGTVTVRLEVCGRTGAVTDIKWLLNTLRVADQLGSAPPWLVLERQLGTIAEHCCAARFPPSGDGGDTQVTLPLVFS</sequence>